<name>A0A2H0YMX6_9BACT</name>
<evidence type="ECO:0000313" key="3">
    <source>
        <dbReference type="Proteomes" id="UP000231472"/>
    </source>
</evidence>
<feature type="transmembrane region" description="Helical" evidence="1">
    <location>
        <begin position="6"/>
        <end position="22"/>
    </location>
</feature>
<keyword evidence="1" id="KW-0472">Membrane</keyword>
<keyword evidence="1" id="KW-1133">Transmembrane helix</keyword>
<evidence type="ECO:0000256" key="1">
    <source>
        <dbReference type="SAM" id="Phobius"/>
    </source>
</evidence>
<keyword evidence="1" id="KW-0812">Transmembrane</keyword>
<organism evidence="2 3">
    <name type="scientific">Candidatus Nealsonbacteria bacterium CG08_land_8_20_14_0_20_36_22</name>
    <dbReference type="NCBI Taxonomy" id="1974704"/>
    <lineage>
        <taxon>Bacteria</taxon>
        <taxon>Candidatus Nealsoniibacteriota</taxon>
    </lineage>
</organism>
<dbReference type="Proteomes" id="UP000231472">
    <property type="component" value="Unassembled WGS sequence"/>
</dbReference>
<dbReference type="AlphaFoldDB" id="A0A2H0YMX6"/>
<accession>A0A2H0YMX6</accession>
<evidence type="ECO:0000313" key="2">
    <source>
        <dbReference type="EMBL" id="PIS39857.1"/>
    </source>
</evidence>
<protein>
    <submittedName>
        <fullName evidence="2">Uncharacterized protein</fullName>
    </submittedName>
</protein>
<dbReference type="EMBL" id="PEYC01000060">
    <property type="protein sequence ID" value="PIS39857.1"/>
    <property type="molecule type" value="Genomic_DNA"/>
</dbReference>
<gene>
    <name evidence="2" type="ORF">COT32_02925</name>
</gene>
<reference evidence="3" key="1">
    <citation type="submission" date="2017-09" db="EMBL/GenBank/DDBJ databases">
        <title>Depth-based differentiation of microbial function through sediment-hosted aquifers and enrichment of novel symbionts in the deep terrestrial subsurface.</title>
        <authorList>
            <person name="Probst A.J."/>
            <person name="Ladd B."/>
            <person name="Jarett J.K."/>
            <person name="Geller-Mcgrath D.E."/>
            <person name="Sieber C.M.K."/>
            <person name="Emerson J.B."/>
            <person name="Anantharaman K."/>
            <person name="Thomas B.C."/>
            <person name="Malmstrom R."/>
            <person name="Stieglmeier M."/>
            <person name="Klingl A."/>
            <person name="Woyke T."/>
            <person name="Ryan C.M."/>
            <person name="Banfield J.F."/>
        </authorList>
    </citation>
    <scope>NUCLEOTIDE SEQUENCE [LARGE SCALE GENOMIC DNA]</scope>
</reference>
<comment type="caution">
    <text evidence="2">The sequence shown here is derived from an EMBL/GenBank/DDBJ whole genome shotgun (WGS) entry which is preliminary data.</text>
</comment>
<sequence length="112" mass="13131">MLEPIAIIILFIGLMGMSVIVIRKIPVLAELPTQQVKETSTFGKIREKIRNNRFFKSVSKGILLQKILSKTRIFLLRTDDKTNNWLIRLRQKSLKNRSKFSNDFWEKVKKGK</sequence>
<proteinExistence type="predicted"/>